<keyword evidence="2" id="KW-0503">Monooxygenase</keyword>
<evidence type="ECO:0000256" key="3">
    <source>
        <dbReference type="SAM" id="Phobius"/>
    </source>
</evidence>
<protein>
    <recommendedName>
        <fullName evidence="6">FAD-binding domain-containing protein</fullName>
    </recommendedName>
</protein>
<reference evidence="4" key="2">
    <citation type="submission" date="2023-06" db="EMBL/GenBank/DDBJ databases">
        <authorList>
            <person name="Ma L."/>
            <person name="Liu K.-W."/>
            <person name="Li Z."/>
            <person name="Hsiao Y.-Y."/>
            <person name="Qi Y."/>
            <person name="Fu T."/>
            <person name="Tang G."/>
            <person name="Zhang D."/>
            <person name="Sun W.-H."/>
            <person name="Liu D.-K."/>
            <person name="Li Y."/>
            <person name="Chen G.-Z."/>
            <person name="Liu X.-D."/>
            <person name="Liao X.-Y."/>
            <person name="Jiang Y.-T."/>
            <person name="Yu X."/>
            <person name="Hao Y."/>
            <person name="Huang J."/>
            <person name="Zhao X.-W."/>
            <person name="Ke S."/>
            <person name="Chen Y.-Y."/>
            <person name="Wu W.-L."/>
            <person name="Hsu J.-L."/>
            <person name="Lin Y.-F."/>
            <person name="Huang M.-D."/>
            <person name="Li C.-Y."/>
            <person name="Huang L."/>
            <person name="Wang Z.-W."/>
            <person name="Zhao X."/>
            <person name="Zhong W.-Y."/>
            <person name="Peng D.-H."/>
            <person name="Ahmad S."/>
            <person name="Lan S."/>
            <person name="Zhang J.-S."/>
            <person name="Tsai W.-C."/>
            <person name="Van De Peer Y."/>
            <person name="Liu Z.-J."/>
        </authorList>
    </citation>
    <scope>NUCLEOTIDE SEQUENCE</scope>
    <source>
        <strain evidence="4">CP</strain>
        <tissue evidence="4">Leaves</tissue>
    </source>
</reference>
<dbReference type="PANTHER" id="PTHR45934:SF2">
    <property type="entry name" value="MONOOXYGENASE 1"/>
    <property type="match status" value="1"/>
</dbReference>
<sequence length="345" mass="38166">MDGERSTSSASAINLVKRPFMSRDVNLDTGTQTEIPYRDGCLEEVRCLKRSDLMEVLLDALPPKSIRFGCQVINVGQDPLSSFPVARLRDGCIINTKVLIGCDGANSIVAQSLGLSAPRLSSICSTRGFTNYLTGHGFPNEFMKLRRNGLLIGRIPVDDKFMCWFIGRRRLPKDFELQRDLDLLQEVTIELLEGFPQEVIDMVKCSDRDSIILSSIRYRAPSDLLMKRHTSGTITVTGDAMHVMGPFLGQGGAAALEDAVVLARCISRAMATTTIGSVCRERVVRALKSYVKERMVRLLKLSTQAYLTGLLLESSFVGVKIVVLLILVLLFGENSVGHIKYDCEE</sequence>
<dbReference type="Proteomes" id="UP001180020">
    <property type="component" value="Unassembled WGS sequence"/>
</dbReference>
<dbReference type="EMBL" id="JAUJYO010000002">
    <property type="protein sequence ID" value="KAK1322764.1"/>
    <property type="molecule type" value="Genomic_DNA"/>
</dbReference>
<reference evidence="4" key="1">
    <citation type="journal article" date="2023" name="Nat. Commun.">
        <title>Diploid and tetraploid genomes of Acorus and the evolution of monocots.</title>
        <authorList>
            <person name="Ma L."/>
            <person name="Liu K.W."/>
            <person name="Li Z."/>
            <person name="Hsiao Y.Y."/>
            <person name="Qi Y."/>
            <person name="Fu T."/>
            <person name="Tang G.D."/>
            <person name="Zhang D."/>
            <person name="Sun W.H."/>
            <person name="Liu D.K."/>
            <person name="Li Y."/>
            <person name="Chen G.Z."/>
            <person name="Liu X.D."/>
            <person name="Liao X.Y."/>
            <person name="Jiang Y.T."/>
            <person name="Yu X."/>
            <person name="Hao Y."/>
            <person name="Huang J."/>
            <person name="Zhao X.W."/>
            <person name="Ke S."/>
            <person name="Chen Y.Y."/>
            <person name="Wu W.L."/>
            <person name="Hsu J.L."/>
            <person name="Lin Y.F."/>
            <person name="Huang M.D."/>
            <person name="Li C.Y."/>
            <person name="Huang L."/>
            <person name="Wang Z.W."/>
            <person name="Zhao X."/>
            <person name="Zhong W.Y."/>
            <person name="Peng D.H."/>
            <person name="Ahmad S."/>
            <person name="Lan S."/>
            <person name="Zhang J.S."/>
            <person name="Tsai W.C."/>
            <person name="Van de Peer Y."/>
            <person name="Liu Z.J."/>
        </authorList>
    </citation>
    <scope>NUCLEOTIDE SEQUENCE</scope>
    <source>
        <strain evidence="4">CP</strain>
    </source>
</reference>
<keyword evidence="5" id="KW-1185">Reference proteome</keyword>
<accession>A0AAV9FCB5</accession>
<keyword evidence="3" id="KW-0812">Transmembrane</keyword>
<evidence type="ECO:0008006" key="6">
    <source>
        <dbReference type="Google" id="ProtNLM"/>
    </source>
</evidence>
<feature type="transmembrane region" description="Helical" evidence="3">
    <location>
        <begin position="305"/>
        <end position="331"/>
    </location>
</feature>
<dbReference type="AlphaFoldDB" id="A0AAV9FCB5"/>
<name>A0AAV9FCB5_ACOCL</name>
<dbReference type="PANTHER" id="PTHR45934">
    <property type="entry name" value="FAD/NAD(P)-BINDING OXIDOREDUCTASE FAMILY PROTEIN"/>
    <property type="match status" value="1"/>
</dbReference>
<gene>
    <name evidence="4" type="ORF">QJS10_CPA02g00868</name>
</gene>
<keyword evidence="3" id="KW-1133">Transmembrane helix</keyword>
<evidence type="ECO:0000313" key="4">
    <source>
        <dbReference type="EMBL" id="KAK1322764.1"/>
    </source>
</evidence>
<dbReference type="GO" id="GO:0004497">
    <property type="term" value="F:monooxygenase activity"/>
    <property type="evidence" value="ECO:0007669"/>
    <property type="project" value="UniProtKB-KW"/>
</dbReference>
<dbReference type="PRINTS" id="PR00420">
    <property type="entry name" value="RNGMNOXGNASE"/>
</dbReference>
<evidence type="ECO:0000256" key="1">
    <source>
        <dbReference type="ARBA" id="ARBA00023002"/>
    </source>
</evidence>
<proteinExistence type="predicted"/>
<dbReference type="Gene3D" id="3.50.50.60">
    <property type="entry name" value="FAD/NAD(P)-binding domain"/>
    <property type="match status" value="1"/>
</dbReference>
<keyword evidence="3" id="KW-0472">Membrane</keyword>
<comment type="caution">
    <text evidence="4">The sequence shown here is derived from an EMBL/GenBank/DDBJ whole genome shotgun (WGS) entry which is preliminary data.</text>
</comment>
<dbReference type="SUPFAM" id="SSF51905">
    <property type="entry name" value="FAD/NAD(P)-binding domain"/>
    <property type="match status" value="1"/>
</dbReference>
<dbReference type="InterPro" id="IPR036188">
    <property type="entry name" value="FAD/NAD-bd_sf"/>
</dbReference>
<dbReference type="InterPro" id="IPR044560">
    <property type="entry name" value="MOase"/>
</dbReference>
<evidence type="ECO:0000313" key="5">
    <source>
        <dbReference type="Proteomes" id="UP001180020"/>
    </source>
</evidence>
<organism evidence="4 5">
    <name type="scientific">Acorus calamus</name>
    <name type="common">Sweet flag</name>
    <dbReference type="NCBI Taxonomy" id="4465"/>
    <lineage>
        <taxon>Eukaryota</taxon>
        <taxon>Viridiplantae</taxon>
        <taxon>Streptophyta</taxon>
        <taxon>Embryophyta</taxon>
        <taxon>Tracheophyta</taxon>
        <taxon>Spermatophyta</taxon>
        <taxon>Magnoliopsida</taxon>
        <taxon>Liliopsida</taxon>
        <taxon>Acoraceae</taxon>
        <taxon>Acorus</taxon>
    </lineage>
</organism>
<evidence type="ECO:0000256" key="2">
    <source>
        <dbReference type="ARBA" id="ARBA00023033"/>
    </source>
</evidence>
<keyword evidence="1" id="KW-0560">Oxidoreductase</keyword>